<dbReference type="Pfam" id="PF13483">
    <property type="entry name" value="Lactamase_B_3"/>
    <property type="match status" value="1"/>
</dbReference>
<evidence type="ECO:0000313" key="1">
    <source>
        <dbReference type="EMBL" id="SDS07304.1"/>
    </source>
</evidence>
<dbReference type="EMBL" id="LT629749">
    <property type="protein sequence ID" value="SDS07304.1"/>
    <property type="molecule type" value="Genomic_DNA"/>
</dbReference>
<gene>
    <name evidence="1" type="ORF">SAMN04488543_1014</name>
</gene>
<dbReference type="OrthoDB" id="3190691at2"/>
<dbReference type="InterPro" id="IPR050114">
    <property type="entry name" value="UPF0173_UPF0282_UlaG_hydrolase"/>
</dbReference>
<dbReference type="PANTHER" id="PTHR43546">
    <property type="entry name" value="UPF0173 METAL-DEPENDENT HYDROLASE MJ1163-RELATED"/>
    <property type="match status" value="1"/>
</dbReference>
<dbReference type="RefSeq" id="WP_091410746.1">
    <property type="nucleotide sequence ID" value="NZ_LT629749.1"/>
</dbReference>
<reference evidence="1 2" key="1">
    <citation type="submission" date="2016-10" db="EMBL/GenBank/DDBJ databases">
        <authorList>
            <person name="de Groot N.N."/>
        </authorList>
    </citation>
    <scope>NUCLEOTIDE SEQUENCE [LARGE SCALE GENOMIC DNA]</scope>
    <source>
        <strain evidence="1 2">DSM 21741</strain>
    </source>
</reference>
<dbReference type="Proteomes" id="UP000199092">
    <property type="component" value="Chromosome I"/>
</dbReference>
<name>A0A1H1P817_9ACTN</name>
<dbReference type="AlphaFoldDB" id="A0A1H1P817"/>
<evidence type="ECO:0000313" key="2">
    <source>
        <dbReference type="Proteomes" id="UP000199092"/>
    </source>
</evidence>
<accession>A0A1H1P817</accession>
<dbReference type="SUPFAM" id="SSF56281">
    <property type="entry name" value="Metallo-hydrolase/oxidoreductase"/>
    <property type="match status" value="1"/>
</dbReference>
<organism evidence="1 2">
    <name type="scientific">Friedmanniella luteola</name>
    <dbReference type="NCBI Taxonomy" id="546871"/>
    <lineage>
        <taxon>Bacteria</taxon>
        <taxon>Bacillati</taxon>
        <taxon>Actinomycetota</taxon>
        <taxon>Actinomycetes</taxon>
        <taxon>Propionibacteriales</taxon>
        <taxon>Nocardioidaceae</taxon>
        <taxon>Friedmanniella</taxon>
    </lineage>
</organism>
<protein>
    <submittedName>
        <fullName evidence="1">L-ascorbate metabolism protein UlaG, beta-lactamase superfamily</fullName>
    </submittedName>
</protein>
<proteinExistence type="predicted"/>
<keyword evidence="2" id="KW-1185">Reference proteome</keyword>
<dbReference type="InterPro" id="IPR036866">
    <property type="entry name" value="RibonucZ/Hydroxyglut_hydro"/>
</dbReference>
<sequence length="219" mass="23036">MRIAHLGHAAVLIETADARILLDPGNLSTGWHGLTDLDAVLVTHGHPDHLDPEHLPALLAANPSARVLLEPSVLQQVQAGDLPPLGEGAAALAPEEQTAVGDVLVTAVGGQHAVIHRDIPRIGNVGFVLRSEGEPTFFHPGDSYETAPSGVDVVAMPSYGPWGALKETVDWVRAVGALEGFPIHDELLNDRGRGLISGRVDAMTGTRVLDLRGGASHDF</sequence>
<dbReference type="Gene3D" id="3.60.15.10">
    <property type="entry name" value="Ribonuclease Z/Hydroxyacylglutathione hydrolase-like"/>
    <property type="match status" value="1"/>
</dbReference>
<dbReference type="STRING" id="546871.SAMN04488543_1014"/>